<proteinExistence type="predicted"/>
<evidence type="ECO:0000313" key="1">
    <source>
        <dbReference type="EMBL" id="RYC51785.1"/>
    </source>
</evidence>
<dbReference type="InterPro" id="IPR008928">
    <property type="entry name" value="6-hairpin_glycosidase_sf"/>
</dbReference>
<accession>A0A444VLV5</accession>
<name>A0A444VLV5_9FLAO</name>
<sequence>MHVYCEEGNDLYKVIQRLEYMDVVRYDNLDDLLDGIGKGESALILADDYPNERLNVPDNFFDLLKEKKSRFYIEFADKLPGVKTQPKNKTPKYERAVVNSSFFGNQPDSLDILSINGLTYVPTQVSNAHIVAARVAGLDSAIYGVPKENNPLLFPLNNYDGLVSTTGLSNFIKGRYAPQVEWQGIWKRIFQFLLDDGTVIEKLDWNPKIQTTYDRNEQLPSDYQKKSVEKGVEWFRNAKMLVPEKYNGILHNTHNEEIKTEFINWSDTISNGDGSNGVFECVFSRIDEKGNQPIGVVLRGDCTGEVAGAFAASGKLLGREENYEIANNLLEFYLKESSALKGEYGNPTHGAYGLVPWGISSYAWYKANYGDDNARLFLGAIITAAITGNTEQDDTLMRMLLALHRTTGKNGFRGDRIDLPQLQENGWQHYYEGKVMNLSPHMEAYLWACFLWAYDKTGDPIFLERTKQAIKTTMEGYPNKWKWMNGLAQEKARILLPLAWLVRVENTDENRKMLYTALDGLLELQDDSGAIREELGSIEKGVFPPSKSNADYGLHEASLIAKNGDPVSDLLYTTNFALVGLHEAWYTLKDPRIKKSVDQLSEFLCRIQVKSPEHPELHGGWMRAFDFERFEHWGSNADAGWGAWAIESGWTQGWITTMLSLRELDTSIWDLTKNSEINNHYDALKKEMLPTGKKQ</sequence>
<dbReference type="SUPFAM" id="SSF48208">
    <property type="entry name" value="Six-hairpin glycosidases"/>
    <property type="match status" value="1"/>
</dbReference>
<organism evidence="1 2">
    <name type="scientific">Flagellimonas olearia</name>
    <dbReference type="NCBI Taxonomy" id="552546"/>
    <lineage>
        <taxon>Bacteria</taxon>
        <taxon>Pseudomonadati</taxon>
        <taxon>Bacteroidota</taxon>
        <taxon>Flavobacteriia</taxon>
        <taxon>Flavobacteriales</taxon>
        <taxon>Flavobacteriaceae</taxon>
        <taxon>Flagellimonas</taxon>
    </lineage>
</organism>
<dbReference type="Proteomes" id="UP000290261">
    <property type="component" value="Unassembled WGS sequence"/>
</dbReference>
<dbReference type="GO" id="GO:0005975">
    <property type="term" value="P:carbohydrate metabolic process"/>
    <property type="evidence" value="ECO:0007669"/>
    <property type="project" value="InterPro"/>
</dbReference>
<reference evidence="1 2" key="1">
    <citation type="submission" date="2014-04" db="EMBL/GenBank/DDBJ databases">
        <title>Whole genome of Muricauda olearia.</title>
        <authorList>
            <person name="Zhang X.-H."/>
            <person name="Tang K."/>
        </authorList>
    </citation>
    <scope>NUCLEOTIDE SEQUENCE [LARGE SCALE GENOMIC DNA]</scope>
    <source>
        <strain evidence="1 2">Th120</strain>
    </source>
</reference>
<protein>
    <submittedName>
        <fullName evidence="1">Uncharacterized protein</fullName>
    </submittedName>
</protein>
<evidence type="ECO:0000313" key="2">
    <source>
        <dbReference type="Proteomes" id="UP000290261"/>
    </source>
</evidence>
<dbReference type="EMBL" id="JJMP01000004">
    <property type="protein sequence ID" value="RYC51785.1"/>
    <property type="molecule type" value="Genomic_DNA"/>
</dbReference>
<dbReference type="AlphaFoldDB" id="A0A444VLV5"/>
<gene>
    <name evidence="1" type="ORF">DN53_13240</name>
</gene>
<comment type="caution">
    <text evidence="1">The sequence shown here is derived from an EMBL/GenBank/DDBJ whole genome shotgun (WGS) entry which is preliminary data.</text>
</comment>
<keyword evidence="2" id="KW-1185">Reference proteome</keyword>